<feature type="transmembrane region" description="Helical" evidence="1">
    <location>
        <begin position="20"/>
        <end position="38"/>
    </location>
</feature>
<evidence type="ECO:0000313" key="3">
    <source>
        <dbReference type="EMBL" id="KST69796.1"/>
    </source>
</evidence>
<protein>
    <submittedName>
        <fullName evidence="3">Uncharacterized protein</fullName>
    </submittedName>
</protein>
<proteinExistence type="predicted"/>
<name>A0A0V7ZZ08_9CYAN</name>
<gene>
    <name evidence="2" type="ORF">BC008_30700</name>
    <name evidence="3" type="ORF">BC008_36150</name>
</gene>
<dbReference type="AlphaFoldDB" id="A0A0V7ZZ08"/>
<dbReference type="EMBL" id="LMTZ01000086">
    <property type="protein sequence ID" value="KST67568.1"/>
    <property type="molecule type" value="Genomic_DNA"/>
</dbReference>
<sequence>MRSVIRALRQGRFFNLSSTIFRSLWISALVNGILAWATPEKGKSITPHTPRIEIENILQNIFIWEP</sequence>
<comment type="caution">
    <text evidence="3">The sequence shown here is derived from an EMBL/GenBank/DDBJ whole genome shotgun (WGS) entry which is preliminary data.</text>
</comment>
<keyword evidence="1" id="KW-0812">Transmembrane</keyword>
<evidence type="ECO:0000256" key="1">
    <source>
        <dbReference type="SAM" id="Phobius"/>
    </source>
</evidence>
<keyword evidence="1" id="KW-1133">Transmembrane helix</keyword>
<reference evidence="3 4" key="1">
    <citation type="journal article" date="2015" name="Genome Announc.">
        <title>Draft Genome of the Euendolithic (true boring) Cyanobacterium Mastigocoleus testarum strain BC008.</title>
        <authorList>
            <person name="Guida B.S."/>
            <person name="Garcia-Pichel F."/>
        </authorList>
    </citation>
    <scope>NUCLEOTIDE SEQUENCE [LARGE SCALE GENOMIC DNA]</scope>
    <source>
        <strain evidence="3 4">BC008</strain>
    </source>
</reference>
<organism evidence="3 4">
    <name type="scientific">Mastigocoleus testarum BC008</name>
    <dbReference type="NCBI Taxonomy" id="371196"/>
    <lineage>
        <taxon>Bacteria</taxon>
        <taxon>Bacillati</taxon>
        <taxon>Cyanobacteriota</taxon>
        <taxon>Cyanophyceae</taxon>
        <taxon>Nostocales</taxon>
        <taxon>Hapalosiphonaceae</taxon>
        <taxon>Mastigocoleus</taxon>
    </lineage>
</organism>
<dbReference type="Proteomes" id="UP000053372">
    <property type="component" value="Unassembled WGS sequence"/>
</dbReference>
<keyword evidence="1" id="KW-0472">Membrane</keyword>
<accession>A0A0V7ZZ08</accession>
<evidence type="ECO:0000313" key="4">
    <source>
        <dbReference type="Proteomes" id="UP000053372"/>
    </source>
</evidence>
<evidence type="ECO:0000313" key="2">
    <source>
        <dbReference type="EMBL" id="KST67568.1"/>
    </source>
</evidence>
<keyword evidence="4" id="KW-1185">Reference proteome</keyword>
<dbReference type="EMBL" id="LMTZ01000013">
    <property type="protein sequence ID" value="KST69796.1"/>
    <property type="molecule type" value="Genomic_DNA"/>
</dbReference>